<sequence>MRTVARKYNAGRLDNKYDVGDLLAIAYNGPFKIIKFLVSVTVLLGKPTNIYVIKRPHLSYLKPFCSSD</sequence>
<organism evidence="1 2">
    <name type="scientific">Dryococelus australis</name>
    <dbReference type="NCBI Taxonomy" id="614101"/>
    <lineage>
        <taxon>Eukaryota</taxon>
        <taxon>Metazoa</taxon>
        <taxon>Ecdysozoa</taxon>
        <taxon>Arthropoda</taxon>
        <taxon>Hexapoda</taxon>
        <taxon>Insecta</taxon>
        <taxon>Pterygota</taxon>
        <taxon>Neoptera</taxon>
        <taxon>Polyneoptera</taxon>
        <taxon>Phasmatodea</taxon>
        <taxon>Verophasmatodea</taxon>
        <taxon>Anareolatae</taxon>
        <taxon>Phasmatidae</taxon>
        <taxon>Eurycanthinae</taxon>
        <taxon>Dryococelus</taxon>
    </lineage>
</organism>
<name>A0ABQ9I6G1_9NEOP</name>
<evidence type="ECO:0000313" key="2">
    <source>
        <dbReference type="Proteomes" id="UP001159363"/>
    </source>
</evidence>
<keyword evidence="2" id="KW-1185">Reference proteome</keyword>
<dbReference type="EMBL" id="JARBHB010000002">
    <property type="protein sequence ID" value="KAJ8892215.1"/>
    <property type="molecule type" value="Genomic_DNA"/>
</dbReference>
<proteinExistence type="predicted"/>
<evidence type="ECO:0000313" key="1">
    <source>
        <dbReference type="EMBL" id="KAJ8892215.1"/>
    </source>
</evidence>
<protein>
    <submittedName>
        <fullName evidence="1">Uncharacterized protein</fullName>
    </submittedName>
</protein>
<reference evidence="1 2" key="1">
    <citation type="submission" date="2023-02" db="EMBL/GenBank/DDBJ databases">
        <title>LHISI_Scaffold_Assembly.</title>
        <authorList>
            <person name="Stuart O.P."/>
            <person name="Cleave R."/>
            <person name="Magrath M.J.L."/>
            <person name="Mikheyev A.S."/>
        </authorList>
    </citation>
    <scope>NUCLEOTIDE SEQUENCE [LARGE SCALE GENOMIC DNA]</scope>
    <source>
        <strain evidence="1">Daus_M_001</strain>
        <tissue evidence="1">Leg muscle</tissue>
    </source>
</reference>
<feature type="non-terminal residue" evidence="1">
    <location>
        <position position="68"/>
    </location>
</feature>
<accession>A0ABQ9I6G1</accession>
<gene>
    <name evidence="1" type="ORF">PR048_004795</name>
</gene>
<comment type="caution">
    <text evidence="1">The sequence shown here is derived from an EMBL/GenBank/DDBJ whole genome shotgun (WGS) entry which is preliminary data.</text>
</comment>
<dbReference type="Proteomes" id="UP001159363">
    <property type="component" value="Chromosome 2"/>
</dbReference>